<comment type="caution">
    <text evidence="2">The sequence shown here is derived from an EMBL/GenBank/DDBJ whole genome shotgun (WGS) entry which is preliminary data.</text>
</comment>
<dbReference type="RefSeq" id="WP_088481204.1">
    <property type="nucleotide sequence ID" value="NZ_NISI01000001.1"/>
</dbReference>
<dbReference type="InterPro" id="IPR010982">
    <property type="entry name" value="Lambda_DNA-bd_dom_sf"/>
</dbReference>
<dbReference type="Gene3D" id="1.10.260.40">
    <property type="entry name" value="lambda repressor-like DNA-binding domains"/>
    <property type="match status" value="1"/>
</dbReference>
<dbReference type="SMART" id="SM00530">
    <property type="entry name" value="HTH_XRE"/>
    <property type="match status" value="1"/>
</dbReference>
<evidence type="ECO:0000259" key="1">
    <source>
        <dbReference type="PROSITE" id="PS50943"/>
    </source>
</evidence>
<evidence type="ECO:0000313" key="2">
    <source>
        <dbReference type="EMBL" id="OWR04990.1"/>
    </source>
</evidence>
<dbReference type="Pfam" id="PF13560">
    <property type="entry name" value="HTH_31"/>
    <property type="match status" value="1"/>
</dbReference>
<dbReference type="CDD" id="cd00093">
    <property type="entry name" value="HTH_XRE"/>
    <property type="match status" value="1"/>
</dbReference>
<evidence type="ECO:0000313" key="3">
    <source>
        <dbReference type="Proteomes" id="UP000197446"/>
    </source>
</evidence>
<protein>
    <recommendedName>
        <fullName evidence="1">HTH cro/C1-type domain-containing protein</fullName>
    </recommendedName>
</protein>
<accession>A0A254NB78</accession>
<dbReference type="Proteomes" id="UP000197446">
    <property type="component" value="Unassembled WGS sequence"/>
</dbReference>
<proteinExistence type="predicted"/>
<feature type="domain" description="HTH cro/C1-type" evidence="1">
    <location>
        <begin position="23"/>
        <end position="69"/>
    </location>
</feature>
<name>A0A254NB78_9BURK</name>
<gene>
    <name evidence="2" type="ORF">CDO81_00415</name>
</gene>
<dbReference type="SUPFAM" id="SSF47413">
    <property type="entry name" value="lambda repressor-like DNA-binding domains"/>
    <property type="match status" value="1"/>
</dbReference>
<organism evidence="2 3">
    <name type="scientific">Roseateles puraquae</name>
    <dbReference type="NCBI Taxonomy" id="431059"/>
    <lineage>
        <taxon>Bacteria</taxon>
        <taxon>Pseudomonadati</taxon>
        <taxon>Pseudomonadota</taxon>
        <taxon>Betaproteobacteria</taxon>
        <taxon>Burkholderiales</taxon>
        <taxon>Sphaerotilaceae</taxon>
        <taxon>Roseateles</taxon>
    </lineage>
</organism>
<keyword evidence="3" id="KW-1185">Reference proteome</keyword>
<sequence>MAGRPRKNPEFPLPPPETAGERLAAERRRLGLTQEELAGILDVAHSAVQKWEQGRNSIKTPVLHAMREAKIDVNFVVYGKDREALEPLDAALWERVKAWDATNPNDVDGKPLNEYARYQRITLFYRWLRDGPRNEAEVEERLSQLSGRKAA</sequence>
<dbReference type="GO" id="GO:0003677">
    <property type="term" value="F:DNA binding"/>
    <property type="evidence" value="ECO:0007669"/>
    <property type="project" value="InterPro"/>
</dbReference>
<dbReference type="InterPro" id="IPR001387">
    <property type="entry name" value="Cro/C1-type_HTH"/>
</dbReference>
<dbReference type="AlphaFoldDB" id="A0A254NB78"/>
<dbReference type="PROSITE" id="PS50943">
    <property type="entry name" value="HTH_CROC1"/>
    <property type="match status" value="1"/>
</dbReference>
<dbReference type="EMBL" id="NISI01000001">
    <property type="protein sequence ID" value="OWR04990.1"/>
    <property type="molecule type" value="Genomic_DNA"/>
</dbReference>
<reference evidence="2 3" key="1">
    <citation type="journal article" date="2007" name="Int. J. Syst. Evol. Microbiol.">
        <title>Description of Pelomonas aquatica sp. nov. and Pelomonas puraquae sp. nov., isolated from industrial and haemodialysis water.</title>
        <authorList>
            <person name="Gomila M."/>
            <person name="Bowien B."/>
            <person name="Falsen E."/>
            <person name="Moore E.R."/>
            <person name="Lalucat J."/>
        </authorList>
    </citation>
    <scope>NUCLEOTIDE SEQUENCE [LARGE SCALE GENOMIC DNA]</scope>
    <source>
        <strain evidence="2 3">CCUG 52769</strain>
    </source>
</reference>